<dbReference type="PROSITE" id="PS50005">
    <property type="entry name" value="TPR"/>
    <property type="match status" value="1"/>
</dbReference>
<evidence type="ECO:0000256" key="1">
    <source>
        <dbReference type="ARBA" id="ARBA00022737"/>
    </source>
</evidence>
<evidence type="ECO:0000256" key="2">
    <source>
        <dbReference type="ARBA" id="ARBA00022803"/>
    </source>
</evidence>
<keyword evidence="4" id="KW-0732">Signal</keyword>
<dbReference type="Proteomes" id="UP000634139">
    <property type="component" value="Unassembled WGS sequence"/>
</dbReference>
<feature type="chain" id="PRO_5037206260" description="Tetratricopeptide repeat protein" evidence="4">
    <location>
        <begin position="25"/>
        <end position="512"/>
    </location>
</feature>
<evidence type="ECO:0000313" key="6">
    <source>
        <dbReference type="Proteomes" id="UP000634139"/>
    </source>
</evidence>
<name>A0A918RE78_9SPHN</name>
<dbReference type="PROSITE" id="PS51257">
    <property type="entry name" value="PROKAR_LIPOPROTEIN"/>
    <property type="match status" value="1"/>
</dbReference>
<accession>A0A918RE78</accession>
<dbReference type="Gene3D" id="1.25.40.10">
    <property type="entry name" value="Tetratricopeptide repeat domain"/>
    <property type="match status" value="2"/>
</dbReference>
<protein>
    <recommendedName>
        <fullName evidence="7">Tetratricopeptide repeat protein</fullName>
    </recommendedName>
</protein>
<dbReference type="Pfam" id="PF14559">
    <property type="entry name" value="TPR_19"/>
    <property type="match status" value="1"/>
</dbReference>
<comment type="caution">
    <text evidence="5">The sequence shown here is derived from an EMBL/GenBank/DDBJ whole genome shotgun (WGS) entry which is preliminary data.</text>
</comment>
<dbReference type="SMART" id="SM00028">
    <property type="entry name" value="TPR"/>
    <property type="match status" value="4"/>
</dbReference>
<evidence type="ECO:0000256" key="4">
    <source>
        <dbReference type="SAM" id="SignalP"/>
    </source>
</evidence>
<dbReference type="AlphaFoldDB" id="A0A918RE78"/>
<dbReference type="InterPro" id="IPR019734">
    <property type="entry name" value="TPR_rpt"/>
</dbReference>
<feature type="repeat" description="TPR" evidence="3">
    <location>
        <begin position="429"/>
        <end position="462"/>
    </location>
</feature>
<evidence type="ECO:0000256" key="3">
    <source>
        <dbReference type="PROSITE-ProRule" id="PRU00339"/>
    </source>
</evidence>
<keyword evidence="2 3" id="KW-0802">TPR repeat</keyword>
<feature type="signal peptide" evidence="4">
    <location>
        <begin position="1"/>
        <end position="24"/>
    </location>
</feature>
<evidence type="ECO:0008006" key="7">
    <source>
        <dbReference type="Google" id="ProtNLM"/>
    </source>
</evidence>
<reference evidence="5" key="1">
    <citation type="journal article" date="2014" name="Int. J. Syst. Evol. Microbiol.">
        <title>Complete genome sequence of Corynebacterium casei LMG S-19264T (=DSM 44701T), isolated from a smear-ripened cheese.</title>
        <authorList>
            <consortium name="US DOE Joint Genome Institute (JGI-PGF)"/>
            <person name="Walter F."/>
            <person name="Albersmeier A."/>
            <person name="Kalinowski J."/>
            <person name="Ruckert C."/>
        </authorList>
    </citation>
    <scope>NUCLEOTIDE SEQUENCE</scope>
    <source>
        <strain evidence="5">KCTC 32422</strain>
    </source>
</reference>
<evidence type="ECO:0000313" key="5">
    <source>
        <dbReference type="EMBL" id="GGZ95619.1"/>
    </source>
</evidence>
<dbReference type="PANTHER" id="PTHR45586">
    <property type="entry name" value="TPR REPEAT-CONTAINING PROTEIN PA4667"/>
    <property type="match status" value="1"/>
</dbReference>
<dbReference type="InterPro" id="IPR051012">
    <property type="entry name" value="CellSynth/LPSAsmb/PSIAsmb"/>
</dbReference>
<sequence>MKTRAASAAATAAVAAILLLSACAKSPEELAGQARADFAANDYSAARTSLQAALTVLPNDRALQLLQIRTLLALGDGEGARSAVERLAGGQPPQGELAEFAAQAALLRKVPDVALQLLAGRDSVEADRLRAAAALQQQDPAAAARYLDRAVSAGGSAAAYADYTRLLLLNGDVAGAAAMHAKAQAQGPNLLATLLSGGELAMRQGDLARALAAYSKADQTYPGNLAAMTGKAAVLGDLGRFDEMEPVLKALAAAAPKDPTVAYLRARHAAARKNWDGVRQAILPVEAGLGQQDPARLIYAEALTNLGQAELAIAQAAPIARANPGNREALRILAEAQLRSGDPRAAMQTYAPVVRGSAVRPEELALYARFAKAAGTSDAEALANRAKGPSPRALGADLAEGDAAMKAGNWARAAVAYDRILTVTDGSNVLVLNNMAYAQSMLGNHGRARELADKALKLAPDNASVLDTAGWVRVQSGKDVEQGRQLLRKAAQKAPGNAAIRAHLEQAERRGG</sequence>
<dbReference type="Pfam" id="PF13432">
    <property type="entry name" value="TPR_16"/>
    <property type="match status" value="3"/>
</dbReference>
<dbReference type="InterPro" id="IPR011990">
    <property type="entry name" value="TPR-like_helical_dom_sf"/>
</dbReference>
<reference evidence="5" key="2">
    <citation type="submission" date="2020-09" db="EMBL/GenBank/DDBJ databases">
        <authorList>
            <person name="Sun Q."/>
            <person name="Kim S."/>
        </authorList>
    </citation>
    <scope>NUCLEOTIDE SEQUENCE</scope>
    <source>
        <strain evidence="5">KCTC 32422</strain>
    </source>
</reference>
<dbReference type="RefSeq" id="WP_189540052.1">
    <property type="nucleotide sequence ID" value="NZ_BMZD01000003.1"/>
</dbReference>
<keyword evidence="1" id="KW-0677">Repeat</keyword>
<dbReference type="EMBL" id="BMZD01000003">
    <property type="protein sequence ID" value="GGZ95619.1"/>
    <property type="molecule type" value="Genomic_DNA"/>
</dbReference>
<keyword evidence="6" id="KW-1185">Reference proteome</keyword>
<proteinExistence type="predicted"/>
<dbReference type="PANTHER" id="PTHR45586:SF1">
    <property type="entry name" value="LIPOPOLYSACCHARIDE ASSEMBLY PROTEIN B"/>
    <property type="match status" value="1"/>
</dbReference>
<dbReference type="SUPFAM" id="SSF48452">
    <property type="entry name" value="TPR-like"/>
    <property type="match status" value="1"/>
</dbReference>
<gene>
    <name evidence="5" type="ORF">GCM10011617_14810</name>
</gene>
<organism evidence="5 6">
    <name type="scientific">Novosphingobium arvoryzae</name>
    <dbReference type="NCBI Taxonomy" id="1256514"/>
    <lineage>
        <taxon>Bacteria</taxon>
        <taxon>Pseudomonadati</taxon>
        <taxon>Pseudomonadota</taxon>
        <taxon>Alphaproteobacteria</taxon>
        <taxon>Sphingomonadales</taxon>
        <taxon>Sphingomonadaceae</taxon>
        <taxon>Novosphingobium</taxon>
    </lineage>
</organism>